<dbReference type="Gene3D" id="1.10.287.130">
    <property type="match status" value="1"/>
</dbReference>
<dbReference type="SUPFAM" id="SSF47384">
    <property type="entry name" value="Homodimeric domain of signal transducing histidine kinase"/>
    <property type="match status" value="1"/>
</dbReference>
<dbReference type="InterPro" id="IPR036640">
    <property type="entry name" value="ABC1_TM_sf"/>
</dbReference>
<evidence type="ECO:0000313" key="12">
    <source>
        <dbReference type="EMBL" id="WNZ23932.1"/>
    </source>
</evidence>
<dbReference type="InterPro" id="IPR011527">
    <property type="entry name" value="ABC1_TM_dom"/>
</dbReference>
<dbReference type="SUPFAM" id="SSF90123">
    <property type="entry name" value="ABC transporter transmembrane region"/>
    <property type="match status" value="1"/>
</dbReference>
<dbReference type="GO" id="GO:0016887">
    <property type="term" value="F:ATP hydrolysis activity"/>
    <property type="evidence" value="ECO:0007669"/>
    <property type="project" value="InterPro"/>
</dbReference>
<feature type="transmembrane region" description="Helical" evidence="9">
    <location>
        <begin position="268"/>
        <end position="286"/>
    </location>
</feature>
<evidence type="ECO:0000256" key="7">
    <source>
        <dbReference type="ARBA" id="ARBA00022989"/>
    </source>
</evidence>
<dbReference type="FunFam" id="3.40.50.300:FF:000218">
    <property type="entry name" value="Multidrug ABC transporter ATP-binding protein"/>
    <property type="match status" value="1"/>
</dbReference>
<organism evidence="12">
    <name type="scientific">Leptolyngbya sp. NK1-12</name>
    <dbReference type="NCBI Taxonomy" id="2547451"/>
    <lineage>
        <taxon>Bacteria</taxon>
        <taxon>Bacillati</taxon>
        <taxon>Cyanobacteriota</taxon>
        <taxon>Cyanophyceae</taxon>
        <taxon>Leptolyngbyales</taxon>
        <taxon>Leptolyngbyaceae</taxon>
        <taxon>Leptolyngbya group</taxon>
        <taxon>Leptolyngbya</taxon>
    </lineage>
</organism>
<accession>A0AA96WCU4</accession>
<protein>
    <recommendedName>
        <fullName evidence="3">histidine kinase</fullName>
        <ecNumber evidence="3">2.7.13.3</ecNumber>
    </recommendedName>
</protein>
<keyword evidence="8 9" id="KW-0472">Membrane</keyword>
<evidence type="ECO:0000256" key="5">
    <source>
        <dbReference type="ARBA" id="ARBA00022741"/>
    </source>
</evidence>
<dbReference type="InterPro" id="IPR027417">
    <property type="entry name" value="P-loop_NTPase"/>
</dbReference>
<dbReference type="GO" id="GO:0000155">
    <property type="term" value="F:phosphorelay sensor kinase activity"/>
    <property type="evidence" value="ECO:0007669"/>
    <property type="project" value="InterPro"/>
</dbReference>
<dbReference type="GO" id="GO:0034040">
    <property type="term" value="F:ATPase-coupled lipid transmembrane transporter activity"/>
    <property type="evidence" value="ECO:0007669"/>
    <property type="project" value="TreeGrafter"/>
</dbReference>
<dbReference type="Pfam" id="PF00005">
    <property type="entry name" value="ABC_tran"/>
    <property type="match status" value="1"/>
</dbReference>
<feature type="transmembrane region" description="Helical" evidence="9">
    <location>
        <begin position="20"/>
        <end position="44"/>
    </location>
</feature>
<feature type="transmembrane region" description="Helical" evidence="9">
    <location>
        <begin position="147"/>
        <end position="172"/>
    </location>
</feature>
<keyword evidence="6 12" id="KW-0067">ATP-binding</keyword>
<evidence type="ECO:0000256" key="8">
    <source>
        <dbReference type="ARBA" id="ARBA00023136"/>
    </source>
</evidence>
<dbReference type="GO" id="GO:0140359">
    <property type="term" value="F:ABC-type transporter activity"/>
    <property type="evidence" value="ECO:0007669"/>
    <property type="project" value="InterPro"/>
</dbReference>
<comment type="catalytic activity">
    <reaction evidence="1">
        <text>ATP + protein L-histidine = ADP + protein N-phospho-L-histidine.</text>
        <dbReference type="EC" id="2.7.13.3"/>
    </reaction>
</comment>
<feature type="domain" description="ABC transporter" evidence="10">
    <location>
        <begin position="356"/>
        <end position="591"/>
    </location>
</feature>
<evidence type="ECO:0000259" key="10">
    <source>
        <dbReference type="PROSITE" id="PS50893"/>
    </source>
</evidence>
<dbReference type="GO" id="GO:0005886">
    <property type="term" value="C:plasma membrane"/>
    <property type="evidence" value="ECO:0007669"/>
    <property type="project" value="UniProtKB-SubCell"/>
</dbReference>
<dbReference type="InterPro" id="IPR003439">
    <property type="entry name" value="ABC_transporter-like_ATP-bd"/>
</dbReference>
<dbReference type="EMBL" id="CP053586">
    <property type="protein sequence ID" value="WNZ23932.1"/>
    <property type="molecule type" value="Genomic_DNA"/>
</dbReference>
<dbReference type="SMART" id="SM00388">
    <property type="entry name" value="HisKA"/>
    <property type="match status" value="1"/>
</dbReference>
<feature type="transmembrane region" description="Helical" evidence="9">
    <location>
        <begin position="178"/>
        <end position="198"/>
    </location>
</feature>
<feature type="domain" description="ABC transmembrane type-1" evidence="11">
    <location>
        <begin position="22"/>
        <end position="322"/>
    </location>
</feature>
<evidence type="ECO:0000256" key="2">
    <source>
        <dbReference type="ARBA" id="ARBA00004651"/>
    </source>
</evidence>
<dbReference type="PANTHER" id="PTHR24221">
    <property type="entry name" value="ATP-BINDING CASSETTE SUB-FAMILY B"/>
    <property type="match status" value="1"/>
</dbReference>
<dbReference type="EC" id="2.7.13.3" evidence="3"/>
<evidence type="ECO:0000259" key="11">
    <source>
        <dbReference type="PROSITE" id="PS50929"/>
    </source>
</evidence>
<sequence length="676" mass="74386">MSSHHLLLNLARRYPGLICLNILFGFSGALFNGISTALIIPVLLNFLGQPVATKGAPPIIQSLLTPFQGVAGDYNLLLMTAAIVLMIVLKNLALYCNTLVAGVLKRTTANDLRDQGLRLLLEVDMSYYVTTGIGDIINRLNNEISRAASAVSIITRTVTITITALVFIGILLSLTWQLTIISTGLLAVVALVNQYSIIRSKLFGKQLSEISKNYSTSVLDLLSGMRLVRSTANERREYQKIRQQILNREQAEFRSQATSALIEPVSEVTGIIALLCIVFIGRAFLIEQVESFSAILLTYLFVLFRTLPLIAMLNAARSQLANISPSLEIAQDFLRRDNKSFMVNGSIPFESLRAGIHFKQLCFAYPGQQKQVLKGVDLYLPRNTTLALVGASGAGKSTLADLLPRFYDPTAGCITIDGEDLRNLDFRTLRRAMGIVSQDTFLFNASVRENIAYGCPDATDDQIIQAAKQANAYDFIMQLPRGFETQIGDRGVMLSGGQRQRLAIARALVQNPEILILDEATSALDTVSEKLVQEAIENLSRNRTTLVIAHRLSTVKQADQIAVLDQGRVVELGTHDELLTKKGYYACLCAMQFSEPQVKANVQRQQLAKTSHEIRSLLNSLVGSLSLIMNGVLDDPKEQQEFTQEAYVSALNLLKSIESLEQDSSQVPEETLALKA</sequence>
<gene>
    <name evidence="12" type="ORF">HJG54_14430</name>
</gene>
<dbReference type="Pfam" id="PF00512">
    <property type="entry name" value="HisKA"/>
    <property type="match status" value="1"/>
</dbReference>
<dbReference type="InterPro" id="IPR017871">
    <property type="entry name" value="ABC_transporter-like_CS"/>
</dbReference>
<dbReference type="RefSeq" id="WP_316429457.1">
    <property type="nucleotide sequence ID" value="NZ_CP053586.1"/>
</dbReference>
<keyword evidence="7 9" id="KW-1133">Transmembrane helix</keyword>
<dbReference type="InterPro" id="IPR039421">
    <property type="entry name" value="Type_1_exporter"/>
</dbReference>
<dbReference type="Pfam" id="PF00664">
    <property type="entry name" value="ABC_membrane"/>
    <property type="match status" value="1"/>
</dbReference>
<dbReference type="InterPro" id="IPR003593">
    <property type="entry name" value="AAA+_ATPase"/>
</dbReference>
<evidence type="ECO:0000256" key="1">
    <source>
        <dbReference type="ARBA" id="ARBA00000085"/>
    </source>
</evidence>
<dbReference type="PROSITE" id="PS00211">
    <property type="entry name" value="ABC_TRANSPORTER_1"/>
    <property type="match status" value="1"/>
</dbReference>
<reference evidence="12" key="1">
    <citation type="submission" date="2020-05" db="EMBL/GenBank/DDBJ databases">
        <authorList>
            <person name="Zhu T."/>
            <person name="Keshari N."/>
            <person name="Lu X."/>
        </authorList>
    </citation>
    <scope>NUCLEOTIDE SEQUENCE</scope>
    <source>
        <strain evidence="12">NK1-12</strain>
    </source>
</reference>
<keyword evidence="5" id="KW-0547">Nucleotide-binding</keyword>
<dbReference type="GO" id="GO:0005524">
    <property type="term" value="F:ATP binding"/>
    <property type="evidence" value="ECO:0007669"/>
    <property type="project" value="UniProtKB-KW"/>
</dbReference>
<dbReference type="SUPFAM" id="SSF52540">
    <property type="entry name" value="P-loop containing nucleoside triphosphate hydrolases"/>
    <property type="match status" value="1"/>
</dbReference>
<name>A0AA96WCU4_9CYAN</name>
<comment type="subcellular location">
    <subcellularLocation>
        <location evidence="2">Cell membrane</location>
        <topology evidence="2">Multi-pass membrane protein</topology>
    </subcellularLocation>
</comment>
<evidence type="ECO:0000256" key="4">
    <source>
        <dbReference type="ARBA" id="ARBA00022692"/>
    </source>
</evidence>
<dbReference type="InterPro" id="IPR003661">
    <property type="entry name" value="HisK_dim/P_dom"/>
</dbReference>
<dbReference type="PROSITE" id="PS50929">
    <property type="entry name" value="ABC_TM1F"/>
    <property type="match status" value="1"/>
</dbReference>
<proteinExistence type="predicted"/>
<feature type="transmembrane region" description="Helical" evidence="9">
    <location>
        <begin position="292"/>
        <end position="313"/>
    </location>
</feature>
<evidence type="ECO:0000256" key="6">
    <source>
        <dbReference type="ARBA" id="ARBA00022840"/>
    </source>
</evidence>
<feature type="transmembrane region" description="Helical" evidence="9">
    <location>
        <begin position="76"/>
        <end position="96"/>
    </location>
</feature>
<dbReference type="Gene3D" id="1.20.1560.10">
    <property type="entry name" value="ABC transporter type 1, transmembrane domain"/>
    <property type="match status" value="1"/>
</dbReference>
<keyword evidence="4 9" id="KW-0812">Transmembrane</keyword>
<dbReference type="AlphaFoldDB" id="A0AA96WCU4"/>
<dbReference type="SMART" id="SM00382">
    <property type="entry name" value="AAA"/>
    <property type="match status" value="1"/>
</dbReference>
<evidence type="ECO:0000256" key="3">
    <source>
        <dbReference type="ARBA" id="ARBA00012438"/>
    </source>
</evidence>
<dbReference type="Gene3D" id="3.40.50.300">
    <property type="entry name" value="P-loop containing nucleotide triphosphate hydrolases"/>
    <property type="match status" value="1"/>
</dbReference>
<dbReference type="PROSITE" id="PS50893">
    <property type="entry name" value="ABC_TRANSPORTER_2"/>
    <property type="match status" value="1"/>
</dbReference>
<dbReference type="InterPro" id="IPR036097">
    <property type="entry name" value="HisK_dim/P_sf"/>
</dbReference>
<dbReference type="PANTHER" id="PTHR24221:SF654">
    <property type="entry name" value="ATP-BINDING CASSETTE SUB-FAMILY B MEMBER 6"/>
    <property type="match status" value="1"/>
</dbReference>
<dbReference type="CDD" id="cd00082">
    <property type="entry name" value="HisKA"/>
    <property type="match status" value="1"/>
</dbReference>
<evidence type="ECO:0000256" key="9">
    <source>
        <dbReference type="SAM" id="Phobius"/>
    </source>
</evidence>